<evidence type="ECO:0008006" key="2">
    <source>
        <dbReference type="Google" id="ProtNLM"/>
    </source>
</evidence>
<name>A0AAU8JPM5_9ACTN</name>
<sequence>MTEEELAALGDPMATVFFHRASYPPTVGDLLRDLPQSPTGPAQAVYLIGEAGQIPPKASPALFRDFRFAIARSVQGSEVDLLISTGAGVDPQATFLQVAAWDPVAKVFNYYMRIAPTWVWAGNSWSALEDDSRGRGCFDSHINGSVVMKELRLPWSNWQSQSATIRLDEDDPVRADPLFKEVIGAERLELTVRALVSRWTEARLAEVTRTGTVARPDHLLRQLFTTTAINLATTGVQSATVTATGGDLPLPPGFWLNTDALLDDLELPVTAALPRAPAAWYVASLADFDFRLEERASGFSQAGDTFFAFTTPEAANEDDDVIRQMVQRGLVPAKFAACALMVDFTNPVFSPDRARLMAYVPATPTAVGDLAATTAQAIVAAAAQLPATSPEARFAADWALADGDWPQVFAGRIDAYLAAAAVRIRTQAGFNDYVRLAESRRRDFKEMKLNEFELTLPVTNIPADAPRLAMREDATVADRS</sequence>
<reference evidence="1" key="1">
    <citation type="submission" date="2024-06" db="EMBL/GenBank/DDBJ databases">
        <title>The genome sequences of Kitasatospora sp. strain HUAS MG31.</title>
        <authorList>
            <person name="Mo P."/>
        </authorList>
    </citation>
    <scope>NUCLEOTIDE SEQUENCE</scope>
    <source>
        <strain evidence="1">HUAS MG31</strain>
    </source>
</reference>
<gene>
    <name evidence="1" type="ORF">ABWK59_01700</name>
</gene>
<dbReference type="RefSeq" id="WP_354637439.1">
    <property type="nucleotide sequence ID" value="NZ_CP159872.1"/>
</dbReference>
<dbReference type="EMBL" id="CP159872">
    <property type="protein sequence ID" value="XCM77742.1"/>
    <property type="molecule type" value="Genomic_DNA"/>
</dbReference>
<evidence type="ECO:0000313" key="1">
    <source>
        <dbReference type="EMBL" id="XCM77742.1"/>
    </source>
</evidence>
<proteinExistence type="predicted"/>
<dbReference type="AlphaFoldDB" id="A0AAU8JPM5"/>
<accession>A0AAU8JPM5</accession>
<organism evidence="1">
    <name type="scientific">Kitasatospora camelliae</name>
    <dbReference type="NCBI Taxonomy" id="3156397"/>
    <lineage>
        <taxon>Bacteria</taxon>
        <taxon>Bacillati</taxon>
        <taxon>Actinomycetota</taxon>
        <taxon>Actinomycetes</taxon>
        <taxon>Kitasatosporales</taxon>
        <taxon>Streptomycetaceae</taxon>
        <taxon>Kitasatospora</taxon>
    </lineage>
</organism>
<dbReference type="KEGG" id="kcm:ABWK59_01700"/>
<protein>
    <recommendedName>
        <fullName evidence="2">SPP1 Gp6-like portal protein</fullName>
    </recommendedName>
</protein>